<dbReference type="AlphaFoldDB" id="A0A0C2F4V8"/>
<name>A0A0C2F4V8_9BILA</name>
<reference evidence="1 2" key="1">
    <citation type="submission" date="2013-12" db="EMBL/GenBank/DDBJ databases">
        <title>Draft genome of the parsitic nematode Ancylostoma duodenale.</title>
        <authorList>
            <person name="Mitreva M."/>
        </authorList>
    </citation>
    <scope>NUCLEOTIDE SEQUENCE [LARGE SCALE GENOMIC DNA]</scope>
    <source>
        <strain evidence="1 2">Zhejiang</strain>
    </source>
</reference>
<protein>
    <submittedName>
        <fullName evidence="1">Uncharacterized protein</fullName>
    </submittedName>
</protein>
<keyword evidence="2" id="KW-1185">Reference proteome</keyword>
<organism evidence="1 2">
    <name type="scientific">Ancylostoma duodenale</name>
    <dbReference type="NCBI Taxonomy" id="51022"/>
    <lineage>
        <taxon>Eukaryota</taxon>
        <taxon>Metazoa</taxon>
        <taxon>Ecdysozoa</taxon>
        <taxon>Nematoda</taxon>
        <taxon>Chromadorea</taxon>
        <taxon>Rhabditida</taxon>
        <taxon>Rhabditina</taxon>
        <taxon>Rhabditomorpha</taxon>
        <taxon>Strongyloidea</taxon>
        <taxon>Ancylostomatidae</taxon>
        <taxon>Ancylostomatinae</taxon>
        <taxon>Ancylostoma</taxon>
    </lineage>
</organism>
<dbReference type="Proteomes" id="UP000054047">
    <property type="component" value="Unassembled WGS sequence"/>
</dbReference>
<sequence>MAIQLKFTLYRMWSKASYFTFSRERRSHSERRRANMWYWCSFRHFADCTKQGLFSS</sequence>
<proteinExistence type="predicted"/>
<evidence type="ECO:0000313" key="1">
    <source>
        <dbReference type="EMBL" id="KIH43565.1"/>
    </source>
</evidence>
<gene>
    <name evidence="1" type="ORF">ANCDUO_26426</name>
</gene>
<evidence type="ECO:0000313" key="2">
    <source>
        <dbReference type="Proteomes" id="UP000054047"/>
    </source>
</evidence>
<dbReference type="EMBL" id="KN784768">
    <property type="protein sequence ID" value="KIH43565.1"/>
    <property type="molecule type" value="Genomic_DNA"/>
</dbReference>
<accession>A0A0C2F4V8</accession>